<sequence length="66" mass="8006">MTKVKLGWIKHEQNTTHTLVDVCVSRTRKEKREKTPYHHKITKLKPQMSKRGRHKPFRITSKTRQR</sequence>
<evidence type="ECO:0000313" key="4">
    <source>
        <dbReference type="EMBL" id="OTF92610.1"/>
    </source>
</evidence>
<dbReference type="EMBL" id="CM007905">
    <property type="protein sequence ID" value="OTF92610.1"/>
    <property type="molecule type" value="Genomic_DNA"/>
</dbReference>
<dbReference type="Proteomes" id="UP000215914">
    <property type="component" value="Chromosome 16"/>
</dbReference>
<keyword evidence="6" id="KW-1185">Reference proteome</keyword>
<dbReference type="EMBL" id="CM007905">
    <property type="protein sequence ID" value="OTF92611.1"/>
    <property type="molecule type" value="Genomic_DNA"/>
</dbReference>
<dbReference type="EMBL" id="MNCJ02000331">
    <property type="protein sequence ID" value="KAF5761524.1"/>
    <property type="molecule type" value="Genomic_DNA"/>
</dbReference>
<evidence type="ECO:0000256" key="1">
    <source>
        <dbReference type="SAM" id="MobiDB-lite"/>
    </source>
</evidence>
<evidence type="ECO:0000313" key="5">
    <source>
        <dbReference type="EMBL" id="OTF92611.1"/>
    </source>
</evidence>
<evidence type="ECO:0000313" key="6">
    <source>
        <dbReference type="Proteomes" id="UP000215914"/>
    </source>
</evidence>
<feature type="region of interest" description="Disordered" evidence="1">
    <location>
        <begin position="45"/>
        <end position="66"/>
    </location>
</feature>
<name>A0A251S1N7_HELAN</name>
<reference evidence="4" key="2">
    <citation type="submission" date="2017-02" db="EMBL/GenBank/DDBJ databases">
        <title>Sunflower complete genome.</title>
        <authorList>
            <person name="Langlade N."/>
            <person name="Munos S."/>
        </authorList>
    </citation>
    <scope>NUCLEOTIDE SEQUENCE [LARGE SCALE GENOMIC DNA]</scope>
    <source>
        <tissue evidence="4">Leaves</tissue>
    </source>
</reference>
<reference evidence="2 6" key="1">
    <citation type="journal article" date="2017" name="Nature">
        <title>The sunflower genome provides insights into oil metabolism, flowering and Asterid evolution.</title>
        <authorList>
            <person name="Badouin H."/>
            <person name="Gouzy J."/>
            <person name="Grassa C.J."/>
            <person name="Murat F."/>
            <person name="Staton S.E."/>
            <person name="Cottret L."/>
            <person name="Lelandais-Briere C."/>
            <person name="Owens G.L."/>
            <person name="Carrere S."/>
            <person name="Mayjonade B."/>
            <person name="Legrand L."/>
            <person name="Gill N."/>
            <person name="Kane N.C."/>
            <person name="Bowers J.E."/>
            <person name="Hubner S."/>
            <person name="Bellec A."/>
            <person name="Berard A."/>
            <person name="Berges H."/>
            <person name="Blanchet N."/>
            <person name="Boniface M.C."/>
            <person name="Brunel D."/>
            <person name="Catrice O."/>
            <person name="Chaidir N."/>
            <person name="Claudel C."/>
            <person name="Donnadieu C."/>
            <person name="Faraut T."/>
            <person name="Fievet G."/>
            <person name="Helmstetter N."/>
            <person name="King M."/>
            <person name="Knapp S.J."/>
            <person name="Lai Z."/>
            <person name="Le Paslier M.C."/>
            <person name="Lippi Y."/>
            <person name="Lorenzon L."/>
            <person name="Mandel J.R."/>
            <person name="Marage G."/>
            <person name="Marchand G."/>
            <person name="Marquand E."/>
            <person name="Bret-Mestries E."/>
            <person name="Morien E."/>
            <person name="Nambeesan S."/>
            <person name="Nguyen T."/>
            <person name="Pegot-Espagnet P."/>
            <person name="Pouilly N."/>
            <person name="Raftis F."/>
            <person name="Sallet E."/>
            <person name="Schiex T."/>
            <person name="Thomas J."/>
            <person name="Vandecasteele C."/>
            <person name="Vares D."/>
            <person name="Vear F."/>
            <person name="Vautrin S."/>
            <person name="Crespi M."/>
            <person name="Mangin B."/>
            <person name="Burke J.M."/>
            <person name="Salse J."/>
            <person name="Munos S."/>
            <person name="Vincourt P."/>
            <person name="Rieseberg L.H."/>
            <person name="Langlade N.B."/>
        </authorList>
    </citation>
    <scope>NUCLEOTIDE SEQUENCE [LARGE SCALE GENOMIC DNA]</scope>
    <source>
        <strain evidence="6">cv. SF193</strain>
        <tissue evidence="2">Leaves</tissue>
    </source>
</reference>
<evidence type="ECO:0000313" key="3">
    <source>
        <dbReference type="EMBL" id="KAF5761525.1"/>
    </source>
</evidence>
<accession>A0A251S1N7</accession>
<gene>
    <name evidence="4" type="ORF">HannXRQ_Chr16g0523771</name>
    <name evidence="5" type="ORF">HannXRQ_Chr16g0523781</name>
    <name evidence="2" type="ORF">HanXRQr2_Chr16g0766131</name>
    <name evidence="3" type="ORF">HanXRQr2_Chr16g0766141</name>
</gene>
<reference evidence="2" key="3">
    <citation type="submission" date="2020-06" db="EMBL/GenBank/DDBJ databases">
        <title>Helianthus annuus Genome sequencing and assembly Release 2.</title>
        <authorList>
            <person name="Gouzy J."/>
            <person name="Langlade N."/>
            <person name="Munos S."/>
        </authorList>
    </citation>
    <scope>NUCLEOTIDE SEQUENCE</scope>
    <source>
        <tissue evidence="2">Leaves</tissue>
    </source>
</reference>
<dbReference type="Gramene" id="mRNA:HanXRQr2_Chr16g0766141">
    <property type="protein sequence ID" value="mRNA:HanXRQr2_Chr16g0766141"/>
    <property type="gene ID" value="HanXRQr2_Chr16g0766141"/>
</dbReference>
<protein>
    <submittedName>
        <fullName evidence="4">Uncharacterized protein</fullName>
    </submittedName>
</protein>
<proteinExistence type="predicted"/>
<evidence type="ECO:0000313" key="2">
    <source>
        <dbReference type="EMBL" id="KAF5761524.1"/>
    </source>
</evidence>
<dbReference type="EMBL" id="MNCJ02000331">
    <property type="protein sequence ID" value="KAF5761525.1"/>
    <property type="molecule type" value="Genomic_DNA"/>
</dbReference>
<organism evidence="4 6">
    <name type="scientific">Helianthus annuus</name>
    <name type="common">Common sunflower</name>
    <dbReference type="NCBI Taxonomy" id="4232"/>
    <lineage>
        <taxon>Eukaryota</taxon>
        <taxon>Viridiplantae</taxon>
        <taxon>Streptophyta</taxon>
        <taxon>Embryophyta</taxon>
        <taxon>Tracheophyta</taxon>
        <taxon>Spermatophyta</taxon>
        <taxon>Magnoliopsida</taxon>
        <taxon>eudicotyledons</taxon>
        <taxon>Gunneridae</taxon>
        <taxon>Pentapetalae</taxon>
        <taxon>asterids</taxon>
        <taxon>campanulids</taxon>
        <taxon>Asterales</taxon>
        <taxon>Asteraceae</taxon>
        <taxon>Asteroideae</taxon>
        <taxon>Heliantheae alliance</taxon>
        <taxon>Heliantheae</taxon>
        <taxon>Helianthus</taxon>
    </lineage>
</organism>
<dbReference type="Gramene" id="mRNA:HanXRQr2_Chr16g0766131">
    <property type="protein sequence ID" value="mRNA:HanXRQr2_Chr16g0766131"/>
    <property type="gene ID" value="HanXRQr2_Chr16g0766131"/>
</dbReference>
<dbReference type="AlphaFoldDB" id="A0A251S1N7"/>